<dbReference type="OrthoDB" id="5360549at2"/>
<evidence type="ECO:0000313" key="1">
    <source>
        <dbReference type="EMBL" id="TKX33205.1"/>
    </source>
</evidence>
<comment type="caution">
    <text evidence="1">The sequence shown here is derived from an EMBL/GenBank/DDBJ whole genome shotgun (WGS) entry which is preliminary data.</text>
</comment>
<dbReference type="Proteomes" id="UP000310353">
    <property type="component" value="Unassembled WGS sequence"/>
</dbReference>
<proteinExistence type="predicted"/>
<dbReference type="AlphaFoldDB" id="A0A4U7BS74"/>
<sequence>MIFLIPLLLIVAVLFGIDYLYFGDENSKAKAKQELKQEFNSSSEQEKKKYLEQLFKSKS</sequence>
<gene>
    <name evidence="1" type="ORF">CQA76_00815</name>
</gene>
<evidence type="ECO:0000313" key="2">
    <source>
        <dbReference type="Proteomes" id="UP000310353"/>
    </source>
</evidence>
<organism evidence="1 2">
    <name type="scientific">Campylobacter aviculae</name>
    <dbReference type="NCBI Taxonomy" id="2510190"/>
    <lineage>
        <taxon>Bacteria</taxon>
        <taxon>Pseudomonadati</taxon>
        <taxon>Campylobacterota</taxon>
        <taxon>Epsilonproteobacteria</taxon>
        <taxon>Campylobacterales</taxon>
        <taxon>Campylobacteraceae</taxon>
        <taxon>Campylobacter</taxon>
    </lineage>
</organism>
<protein>
    <recommendedName>
        <fullName evidence="3">Sec-independent protein translocase subunit TatA2</fullName>
    </recommendedName>
</protein>
<dbReference type="EMBL" id="NXMA01000001">
    <property type="protein sequence ID" value="TKX33205.1"/>
    <property type="molecule type" value="Genomic_DNA"/>
</dbReference>
<keyword evidence="2" id="KW-1185">Reference proteome</keyword>
<dbReference type="RefSeq" id="WP_137621562.1">
    <property type="nucleotide sequence ID" value="NZ_NXMA01000001.1"/>
</dbReference>
<evidence type="ECO:0008006" key="3">
    <source>
        <dbReference type="Google" id="ProtNLM"/>
    </source>
</evidence>
<name>A0A4U7BS74_9BACT</name>
<accession>A0A4U7BS74</accession>
<reference evidence="1 2" key="1">
    <citation type="submission" date="2018-05" db="EMBL/GenBank/DDBJ databases">
        <title>Novel Campyloabacter and Helicobacter Species and Strains.</title>
        <authorList>
            <person name="Mannion A.J."/>
            <person name="Shen Z."/>
            <person name="Fox J.G."/>
        </authorList>
    </citation>
    <scope>NUCLEOTIDE SEQUENCE [LARGE SCALE GENOMIC DNA]</scope>
    <source>
        <strain evidence="2">MIT17-670</strain>
    </source>
</reference>